<dbReference type="RefSeq" id="WP_226696959.1">
    <property type="nucleotide sequence ID" value="NZ_JAJAPX010000007.1"/>
</dbReference>
<organism evidence="1 2">
    <name type="scientific">Neotamlana sargassicola</name>
    <dbReference type="NCBI Taxonomy" id="2883125"/>
    <lineage>
        <taxon>Bacteria</taxon>
        <taxon>Pseudomonadati</taxon>
        <taxon>Bacteroidota</taxon>
        <taxon>Flavobacteriia</taxon>
        <taxon>Flavobacteriales</taxon>
        <taxon>Flavobacteriaceae</taxon>
        <taxon>Neotamlana</taxon>
    </lineage>
</organism>
<dbReference type="InterPro" id="IPR025324">
    <property type="entry name" value="DUF4230"/>
</dbReference>
<evidence type="ECO:0000313" key="2">
    <source>
        <dbReference type="Proteomes" id="UP001139286"/>
    </source>
</evidence>
<gene>
    <name evidence="1" type="ORF">LG651_15195</name>
</gene>
<sequence length="204" mass="23487">MRNTLFGVIITLAVLFTFKFCGDKREDKIMLQESSALIQEQINNVGKLVVTEGHFSEVFNYKNSKDIFGDLVSVEKKALVVVNADVTVAYDLSKIEFEVDETTKTLTILNIPEEEIKINPDFEYYDIQADFLNPFEAKDYNEIKKIVKKSLSKKIEASDLKKNAKNRLISELSKFYILTNSLGWTLKYNETPILKNEELQQIKL</sequence>
<dbReference type="AlphaFoldDB" id="A0A9X1L5Y8"/>
<keyword evidence="2" id="KW-1185">Reference proteome</keyword>
<dbReference type="EMBL" id="JAJAPX010000007">
    <property type="protein sequence ID" value="MCB4809600.1"/>
    <property type="molecule type" value="Genomic_DNA"/>
</dbReference>
<dbReference type="Pfam" id="PF14014">
    <property type="entry name" value="DUF4230"/>
    <property type="match status" value="1"/>
</dbReference>
<dbReference type="Proteomes" id="UP001139286">
    <property type="component" value="Unassembled WGS sequence"/>
</dbReference>
<accession>A0A9X1L5Y8</accession>
<name>A0A9X1L5Y8_9FLAO</name>
<evidence type="ECO:0000313" key="1">
    <source>
        <dbReference type="EMBL" id="MCB4809600.1"/>
    </source>
</evidence>
<reference evidence="1" key="1">
    <citation type="submission" date="2021-10" db="EMBL/GenBank/DDBJ databases">
        <title>Tamlana sargassums sp. nov., and Tamlana laminarinivorans sp. nov., two new bacteria isolated from the brown alga.</title>
        <authorList>
            <person name="Li J."/>
        </authorList>
    </citation>
    <scope>NUCLEOTIDE SEQUENCE</scope>
    <source>
        <strain evidence="1">62-3</strain>
    </source>
</reference>
<comment type="caution">
    <text evidence="1">The sequence shown here is derived from an EMBL/GenBank/DDBJ whole genome shotgun (WGS) entry which is preliminary data.</text>
</comment>
<protein>
    <submittedName>
        <fullName evidence="1">DUF4230 domain-containing protein</fullName>
    </submittedName>
</protein>
<proteinExistence type="predicted"/>